<gene>
    <name evidence="1" type="ORF">BKA55DRAFT_515168</name>
</gene>
<dbReference type="EMBL" id="JAGMUX010000010">
    <property type="protein sequence ID" value="KAH7247641.1"/>
    <property type="molecule type" value="Genomic_DNA"/>
</dbReference>
<evidence type="ECO:0000313" key="1">
    <source>
        <dbReference type="EMBL" id="KAH7247641.1"/>
    </source>
</evidence>
<name>A0A9P9GYY9_FUSRE</name>
<dbReference type="RefSeq" id="XP_046048224.1">
    <property type="nucleotide sequence ID" value="XM_046188005.1"/>
</dbReference>
<dbReference type="GeneID" id="70217959"/>
<dbReference type="SUPFAM" id="SSF52777">
    <property type="entry name" value="CoA-dependent acyltransferases"/>
    <property type="match status" value="1"/>
</dbReference>
<dbReference type="PANTHER" id="PTHR28037">
    <property type="entry name" value="ALCOHOL O-ACETYLTRANSFERASE 1-RELATED"/>
    <property type="match status" value="1"/>
</dbReference>
<dbReference type="AlphaFoldDB" id="A0A9P9GYY9"/>
<dbReference type="Proteomes" id="UP000720189">
    <property type="component" value="Unassembled WGS sequence"/>
</dbReference>
<evidence type="ECO:0000313" key="2">
    <source>
        <dbReference type="Proteomes" id="UP000720189"/>
    </source>
</evidence>
<organism evidence="1 2">
    <name type="scientific">Fusarium redolens</name>
    <dbReference type="NCBI Taxonomy" id="48865"/>
    <lineage>
        <taxon>Eukaryota</taxon>
        <taxon>Fungi</taxon>
        <taxon>Dikarya</taxon>
        <taxon>Ascomycota</taxon>
        <taxon>Pezizomycotina</taxon>
        <taxon>Sordariomycetes</taxon>
        <taxon>Hypocreomycetidae</taxon>
        <taxon>Hypocreales</taxon>
        <taxon>Nectriaceae</taxon>
        <taxon>Fusarium</taxon>
        <taxon>Fusarium redolens species complex</taxon>
    </lineage>
</organism>
<sequence length="515" mass="56418">QWLELDGWTEWIGAATFSIAPSLTSKISSVADVDVWFKRAVSRLCVEKPSLLASINRGQDGSAISRPRTFLYRPLESDHDLAERIAGQTTIIQTPKSVQDGLRSVTDNFYLNPEKRISIELGGHLIQFSLVVSSAEPGTFAVAIRCSHALNDFWSGAAILDSLLDKLANGLAEEKTAGPSYKDASTSSLHHCYLDLLQEPIGYTIFDQASEDKAKQLIGSNLANITLCPVAQEPAGNLPDTEYAVRRRVFPKDLTQKIMHLCKAHGVTVAALLTALQAFALLQAFPPQDPSRSSAAPICVSNRLRHTTLACNQDDTYGSSPKPLHQVANEAAAIGPVMATTFLVTPFEVGPFLEFEDTYKNSAWSDRVWEVARNIHQVTKDAIESNISEHVEWTKGPNAFGAVTLAMEAMKAGHIPAPPGMLTPLSSAGLLDGVHIRENYGHETQEGVRTVSLRDFAFFSRVSNLFGPQTWAWTALGKLNSVLIMPDPRARSVPNVEWWTVFNQMIVDISSEPLE</sequence>
<proteinExistence type="predicted"/>
<dbReference type="Gene3D" id="3.30.559.10">
    <property type="entry name" value="Chloramphenicol acetyltransferase-like domain"/>
    <property type="match status" value="1"/>
</dbReference>
<dbReference type="OrthoDB" id="392571at2759"/>
<dbReference type="Gene3D" id="3.30.559.30">
    <property type="entry name" value="Nonribosomal peptide synthetase, condensation domain"/>
    <property type="match status" value="1"/>
</dbReference>
<accession>A0A9P9GYY9</accession>
<reference evidence="1" key="1">
    <citation type="journal article" date="2021" name="Nat. Commun.">
        <title>Genetic determinants of endophytism in the Arabidopsis root mycobiome.</title>
        <authorList>
            <person name="Mesny F."/>
            <person name="Miyauchi S."/>
            <person name="Thiergart T."/>
            <person name="Pickel B."/>
            <person name="Atanasova L."/>
            <person name="Karlsson M."/>
            <person name="Huettel B."/>
            <person name="Barry K.W."/>
            <person name="Haridas S."/>
            <person name="Chen C."/>
            <person name="Bauer D."/>
            <person name="Andreopoulos W."/>
            <person name="Pangilinan J."/>
            <person name="LaButti K."/>
            <person name="Riley R."/>
            <person name="Lipzen A."/>
            <person name="Clum A."/>
            <person name="Drula E."/>
            <person name="Henrissat B."/>
            <person name="Kohler A."/>
            <person name="Grigoriev I.V."/>
            <person name="Martin F.M."/>
            <person name="Hacquard S."/>
        </authorList>
    </citation>
    <scope>NUCLEOTIDE SEQUENCE</scope>
    <source>
        <strain evidence="1">MPI-CAGE-AT-0023</strain>
    </source>
</reference>
<comment type="caution">
    <text evidence="1">The sequence shown here is derived from an EMBL/GenBank/DDBJ whole genome shotgun (WGS) entry which is preliminary data.</text>
</comment>
<dbReference type="InterPro" id="IPR023213">
    <property type="entry name" value="CAT-like_dom_sf"/>
</dbReference>
<feature type="non-terminal residue" evidence="1">
    <location>
        <position position="1"/>
    </location>
</feature>
<keyword evidence="2" id="KW-1185">Reference proteome</keyword>
<dbReference type="InterPro" id="IPR052058">
    <property type="entry name" value="Alcohol_O-acetyltransferase"/>
</dbReference>
<protein>
    <submittedName>
        <fullName evidence="1">Uncharacterized protein</fullName>
    </submittedName>
</protein>
<dbReference type="PANTHER" id="PTHR28037:SF1">
    <property type="entry name" value="ALCOHOL O-ACETYLTRANSFERASE 1-RELATED"/>
    <property type="match status" value="1"/>
</dbReference>